<dbReference type="EMBL" id="AHFK01000113">
    <property type="protein sequence ID" value="EOQ00990.1"/>
    <property type="molecule type" value="Genomic_DNA"/>
</dbReference>
<dbReference type="Proteomes" id="UP000014028">
    <property type="component" value="Unassembled WGS sequence"/>
</dbReference>
<comment type="caution">
    <text evidence="1">The sequence shown here is derived from an EMBL/GenBank/DDBJ whole genome shotgun (WGS) entry which is preliminary data.</text>
</comment>
<reference evidence="1 2" key="1">
    <citation type="submission" date="2012-12" db="EMBL/GenBank/DDBJ databases">
        <title>The Genome Sequence of Bacillus cereus VD184.</title>
        <authorList>
            <consortium name="The Broad Institute Genome Sequencing Platform"/>
            <consortium name="The Broad Institute Genome Sequencing Center for Infectious Disease"/>
            <person name="Feldgarden M."/>
            <person name="Van der Auwera G.A."/>
            <person name="Mahillon J."/>
            <person name="Duprez V."/>
            <person name="Timmery S."/>
            <person name="Mattelet C."/>
            <person name="Dierick K."/>
            <person name="Sun M."/>
            <person name="Yu Z."/>
            <person name="Zhu L."/>
            <person name="Hu X."/>
            <person name="Shank E.B."/>
            <person name="Swiecicka I."/>
            <person name="Hansen B.M."/>
            <person name="Andrup L."/>
            <person name="Walker B."/>
            <person name="Young S.K."/>
            <person name="Zeng Q."/>
            <person name="Gargeya S."/>
            <person name="Fitzgerald M."/>
            <person name="Haas B."/>
            <person name="Abouelleil A."/>
            <person name="Alvarado L."/>
            <person name="Arachchi H.M."/>
            <person name="Berlin A.M."/>
            <person name="Chapman S.B."/>
            <person name="Dewar J."/>
            <person name="Goldberg J."/>
            <person name="Griggs A."/>
            <person name="Gujja S."/>
            <person name="Hansen M."/>
            <person name="Howarth C."/>
            <person name="Imamovic A."/>
            <person name="Larimer J."/>
            <person name="McCowan C."/>
            <person name="Murphy C."/>
            <person name="Neiman D."/>
            <person name="Pearson M."/>
            <person name="Priest M."/>
            <person name="Roberts A."/>
            <person name="Saif S."/>
            <person name="Shea T."/>
            <person name="Sisk P."/>
            <person name="Sykes S."/>
            <person name="Wortman J."/>
            <person name="Nusbaum C."/>
            <person name="Birren B."/>
        </authorList>
    </citation>
    <scope>NUCLEOTIDE SEQUENCE [LARGE SCALE GENOMIC DNA]</scope>
    <source>
        <strain evidence="1 2">VD184</strain>
    </source>
</reference>
<proteinExistence type="predicted"/>
<evidence type="ECO:0008006" key="3">
    <source>
        <dbReference type="Google" id="ProtNLM"/>
    </source>
</evidence>
<evidence type="ECO:0000313" key="2">
    <source>
        <dbReference type="Proteomes" id="UP000014028"/>
    </source>
</evidence>
<dbReference type="RefSeq" id="WP_016124114.1">
    <property type="nucleotide sequence ID" value="NZ_KB976852.1"/>
</dbReference>
<gene>
    <name evidence="1" type="ORF">IKC_06188</name>
</gene>
<name>A0A9W5R0L8_BACCE</name>
<dbReference type="AlphaFoldDB" id="A0A9W5R0L8"/>
<evidence type="ECO:0000313" key="1">
    <source>
        <dbReference type="EMBL" id="EOQ00990.1"/>
    </source>
</evidence>
<organism evidence="1 2">
    <name type="scientific">Bacillus cereus VD184</name>
    <dbReference type="NCBI Taxonomy" id="1053242"/>
    <lineage>
        <taxon>Bacteria</taxon>
        <taxon>Bacillati</taxon>
        <taxon>Bacillota</taxon>
        <taxon>Bacilli</taxon>
        <taxon>Bacillales</taxon>
        <taxon>Bacillaceae</taxon>
        <taxon>Bacillus</taxon>
        <taxon>Bacillus cereus group</taxon>
    </lineage>
</organism>
<protein>
    <recommendedName>
        <fullName evidence="3">AP2 domain-containing protein</fullName>
    </recommendedName>
</protein>
<accession>A0A9W5R0L8</accession>
<sequence length="209" mass="24288">MVTSGDRFGKLTVIGKVKHKGKLHWECRCDCGNTTNQLAYSLKKGRSKSCGCSRDAKGYFQKKHGLKYENHRLYRIWSAMRKRCNSDRAINYHNYGGRGVSICQEWDNYKVFYDWALSSGYKENLSIDRIDTDGNYEPNNCRWLDMKGQARNRRSSIRINGVLLREISEEKGFNPELALERHKRGVAFEDLFFEGRLSNSYFKGDNNNG</sequence>